<keyword evidence="3 8" id="KW-0812">Transmembrane</keyword>
<dbReference type="GO" id="GO:0050909">
    <property type="term" value="P:sensory perception of taste"/>
    <property type="evidence" value="ECO:0007669"/>
    <property type="project" value="InterPro"/>
</dbReference>
<protein>
    <recommendedName>
        <fullName evidence="8">Gustatory receptor</fullName>
    </recommendedName>
</protein>
<keyword evidence="11" id="KW-1185">Reference proteome</keyword>
<keyword evidence="2 8" id="KW-1003">Cell membrane</keyword>
<keyword evidence="7 8" id="KW-0807">Transducer</keyword>
<comment type="caution">
    <text evidence="8">Lacks conserved residue(s) required for the propagation of feature annotation.</text>
</comment>
<evidence type="ECO:0000256" key="8">
    <source>
        <dbReference type="RuleBase" id="RU363108"/>
    </source>
</evidence>
<sequence>MPNKTLIGYLALLSYNILEAAYALCINVGGPLNNYKLLSVINMVTAIESKLLNINIELDYKTIKMICRCLLANNILTIVYVVLFQQWIYFKTNISEKFAIGYTSLAELQLLLKYMVILLIAKQFLKAINSHIFKFYINTTTPQEHNLRYKREMIKKIGIIYGEFFKLITKFNSLISINLVFLFASLFAFMVLEIFICSAKFDLTTVTEFKISSALSITTIVYCVLFLLCYIFTAELYYKEVAEFKRNLLKLMLHSRDECLRQEVNALTLQLSHENYEITAAGFFVIDLKLVFSIMAAISTYTIILVQYDPKAKMFHHFIDESDL</sequence>
<dbReference type="PANTHER" id="PTHR21143">
    <property type="entry name" value="INVERTEBRATE GUSTATORY RECEPTOR"/>
    <property type="match status" value="1"/>
</dbReference>
<evidence type="ECO:0000313" key="11">
    <source>
        <dbReference type="Proteomes" id="UP001458880"/>
    </source>
</evidence>
<organism evidence="10 11">
    <name type="scientific">Popillia japonica</name>
    <name type="common">Japanese beetle</name>
    <dbReference type="NCBI Taxonomy" id="7064"/>
    <lineage>
        <taxon>Eukaryota</taxon>
        <taxon>Metazoa</taxon>
        <taxon>Ecdysozoa</taxon>
        <taxon>Arthropoda</taxon>
        <taxon>Hexapoda</taxon>
        <taxon>Insecta</taxon>
        <taxon>Pterygota</taxon>
        <taxon>Neoptera</taxon>
        <taxon>Endopterygota</taxon>
        <taxon>Coleoptera</taxon>
        <taxon>Polyphaga</taxon>
        <taxon>Scarabaeiformia</taxon>
        <taxon>Scarabaeidae</taxon>
        <taxon>Rutelinae</taxon>
        <taxon>Popillia</taxon>
    </lineage>
</organism>
<evidence type="ECO:0000256" key="4">
    <source>
        <dbReference type="ARBA" id="ARBA00022989"/>
    </source>
</evidence>
<keyword evidence="9" id="KW-0732">Signal</keyword>
<evidence type="ECO:0000256" key="6">
    <source>
        <dbReference type="ARBA" id="ARBA00023170"/>
    </source>
</evidence>
<evidence type="ECO:0000256" key="3">
    <source>
        <dbReference type="ARBA" id="ARBA00022692"/>
    </source>
</evidence>
<dbReference type="GO" id="GO:0030425">
    <property type="term" value="C:dendrite"/>
    <property type="evidence" value="ECO:0007669"/>
    <property type="project" value="TreeGrafter"/>
</dbReference>
<dbReference type="Proteomes" id="UP001458880">
    <property type="component" value="Unassembled WGS sequence"/>
</dbReference>
<dbReference type="Pfam" id="PF08395">
    <property type="entry name" value="7tm_7"/>
    <property type="match status" value="1"/>
</dbReference>
<accession>A0AAW1NKY6</accession>
<dbReference type="EMBL" id="JASPKY010000001">
    <property type="protein sequence ID" value="KAK9759331.1"/>
    <property type="molecule type" value="Genomic_DNA"/>
</dbReference>
<name>A0AAW1NKY6_POPJA</name>
<comment type="caution">
    <text evidence="10">The sequence shown here is derived from an EMBL/GenBank/DDBJ whole genome shotgun (WGS) entry which is preliminary data.</text>
</comment>
<evidence type="ECO:0000256" key="1">
    <source>
        <dbReference type="ARBA" id="ARBA00004651"/>
    </source>
</evidence>
<feature type="transmembrane region" description="Helical" evidence="8">
    <location>
        <begin position="216"/>
        <end position="238"/>
    </location>
</feature>
<feature type="signal peptide" evidence="9">
    <location>
        <begin position="1"/>
        <end position="23"/>
    </location>
</feature>
<dbReference type="InterPro" id="IPR013604">
    <property type="entry name" value="7TM_chemorcpt"/>
</dbReference>
<evidence type="ECO:0000256" key="2">
    <source>
        <dbReference type="ARBA" id="ARBA00022475"/>
    </source>
</evidence>
<keyword evidence="5 8" id="KW-0472">Membrane</keyword>
<feature type="transmembrane region" description="Helical" evidence="8">
    <location>
        <begin position="290"/>
        <end position="308"/>
    </location>
</feature>
<feature type="transmembrane region" description="Helical" evidence="8">
    <location>
        <begin position="65"/>
        <end position="88"/>
    </location>
</feature>
<gene>
    <name evidence="10" type="ORF">QE152_g43</name>
</gene>
<proteinExistence type="inferred from homology"/>
<dbReference type="GO" id="GO:0030424">
    <property type="term" value="C:axon"/>
    <property type="evidence" value="ECO:0007669"/>
    <property type="project" value="TreeGrafter"/>
</dbReference>
<comment type="function">
    <text evidence="8">Gustatory receptor which mediates acceptance or avoidance behavior, depending on its substrates.</text>
</comment>
<evidence type="ECO:0000313" key="10">
    <source>
        <dbReference type="EMBL" id="KAK9759331.1"/>
    </source>
</evidence>
<evidence type="ECO:0000256" key="7">
    <source>
        <dbReference type="ARBA" id="ARBA00023224"/>
    </source>
</evidence>
<dbReference type="GO" id="GO:0008049">
    <property type="term" value="P:male courtship behavior"/>
    <property type="evidence" value="ECO:0007669"/>
    <property type="project" value="TreeGrafter"/>
</dbReference>
<reference evidence="10 11" key="1">
    <citation type="journal article" date="2024" name="BMC Genomics">
        <title>De novo assembly and annotation of Popillia japonica's genome with initial clues to its potential as an invasive pest.</title>
        <authorList>
            <person name="Cucini C."/>
            <person name="Boschi S."/>
            <person name="Funari R."/>
            <person name="Cardaioli E."/>
            <person name="Iannotti N."/>
            <person name="Marturano G."/>
            <person name="Paoli F."/>
            <person name="Bruttini M."/>
            <person name="Carapelli A."/>
            <person name="Frati F."/>
            <person name="Nardi F."/>
        </authorList>
    </citation>
    <scope>NUCLEOTIDE SEQUENCE [LARGE SCALE GENOMIC DNA]</scope>
    <source>
        <strain evidence="10">DMR45628</strain>
    </source>
</reference>
<feature type="transmembrane region" description="Helical" evidence="8">
    <location>
        <begin position="100"/>
        <end position="121"/>
    </location>
</feature>
<dbReference type="AlphaFoldDB" id="A0AAW1NKY6"/>
<feature type="transmembrane region" description="Helical" evidence="8">
    <location>
        <begin position="174"/>
        <end position="196"/>
    </location>
</feature>
<dbReference type="GO" id="GO:0007165">
    <property type="term" value="P:signal transduction"/>
    <property type="evidence" value="ECO:0007669"/>
    <property type="project" value="UniProtKB-KW"/>
</dbReference>
<dbReference type="GO" id="GO:0005886">
    <property type="term" value="C:plasma membrane"/>
    <property type="evidence" value="ECO:0007669"/>
    <property type="project" value="UniProtKB-SubCell"/>
</dbReference>
<dbReference type="GO" id="GO:0007635">
    <property type="term" value="P:chemosensory behavior"/>
    <property type="evidence" value="ECO:0007669"/>
    <property type="project" value="TreeGrafter"/>
</dbReference>
<feature type="chain" id="PRO_5043665527" description="Gustatory receptor" evidence="9">
    <location>
        <begin position="24"/>
        <end position="324"/>
    </location>
</feature>
<comment type="similarity">
    <text evidence="8">Belongs to the insect chemoreceptor superfamily. Gustatory receptor (GR) family.</text>
</comment>
<comment type="subcellular location">
    <subcellularLocation>
        <location evidence="1 8">Cell membrane</location>
        <topology evidence="1 8">Multi-pass membrane protein</topology>
    </subcellularLocation>
</comment>
<dbReference type="PANTHER" id="PTHR21143:SF133">
    <property type="entry name" value="GUSTATORY AND PHEROMONE RECEPTOR 32A-RELATED"/>
    <property type="match status" value="1"/>
</dbReference>
<keyword evidence="4 8" id="KW-1133">Transmembrane helix</keyword>
<evidence type="ECO:0000256" key="5">
    <source>
        <dbReference type="ARBA" id="ARBA00023136"/>
    </source>
</evidence>
<keyword evidence="6 8" id="KW-0675">Receptor</keyword>
<dbReference type="GO" id="GO:0043025">
    <property type="term" value="C:neuronal cell body"/>
    <property type="evidence" value="ECO:0007669"/>
    <property type="project" value="TreeGrafter"/>
</dbReference>
<evidence type="ECO:0000256" key="9">
    <source>
        <dbReference type="SAM" id="SignalP"/>
    </source>
</evidence>